<feature type="transmembrane region" description="Helical" evidence="5">
    <location>
        <begin position="367"/>
        <end position="385"/>
    </location>
</feature>
<dbReference type="PANTHER" id="PTHR47547:SF1">
    <property type="entry name" value="ASPARTATE-PROTON SYMPORTER"/>
    <property type="match status" value="1"/>
</dbReference>
<feature type="transmembrane region" description="Helical" evidence="5">
    <location>
        <begin position="133"/>
        <end position="153"/>
    </location>
</feature>
<dbReference type="Proteomes" id="UP000269505">
    <property type="component" value="Unassembled WGS sequence"/>
</dbReference>
<evidence type="ECO:0000256" key="3">
    <source>
        <dbReference type="ARBA" id="ARBA00022989"/>
    </source>
</evidence>
<feature type="transmembrane region" description="Helical" evidence="5">
    <location>
        <begin position="12"/>
        <end position="33"/>
    </location>
</feature>
<dbReference type="InterPro" id="IPR002293">
    <property type="entry name" value="AA/rel_permease1"/>
</dbReference>
<dbReference type="Pfam" id="PF13520">
    <property type="entry name" value="AA_permease_2"/>
    <property type="match status" value="1"/>
</dbReference>
<name>A0AAQ0S820_9STAP</name>
<dbReference type="GO" id="GO:0022857">
    <property type="term" value="F:transmembrane transporter activity"/>
    <property type="evidence" value="ECO:0007669"/>
    <property type="project" value="InterPro"/>
</dbReference>
<evidence type="ECO:0000256" key="5">
    <source>
        <dbReference type="SAM" id="Phobius"/>
    </source>
</evidence>
<keyword evidence="3 5" id="KW-1133">Transmembrane helix</keyword>
<dbReference type="EMBL" id="RCVN01000002">
    <property type="protein sequence ID" value="RMI86116.1"/>
    <property type="molecule type" value="Genomic_DNA"/>
</dbReference>
<feature type="transmembrane region" description="Helical" evidence="5">
    <location>
        <begin position="238"/>
        <end position="257"/>
    </location>
</feature>
<feature type="transmembrane region" description="Helical" evidence="5">
    <location>
        <begin position="344"/>
        <end position="361"/>
    </location>
</feature>
<comment type="caution">
    <text evidence="6">The sequence shown here is derived from an EMBL/GenBank/DDBJ whole genome shotgun (WGS) entry which is preliminary data.</text>
</comment>
<protein>
    <submittedName>
        <fullName evidence="6">APC family permease</fullName>
    </submittedName>
</protein>
<sequence length="546" mass="60839">MEQKDESNKINLPQLVLLGLGSLIGSGWLFGAWEASSIAGPAAIISWIIGFVVIGSIAYNYIEIGTMFPQSGGMSNYAQYTHGSLLGFIASWANWVSLVTIIPIEAVSAVQYMSSWPWSWAKFTTVLMKDGSISNAGLMAVFVIIIIFSLLNYWSVKLLTSFTSLISVFKLGVPLLTIIMLMISGFDTGNYGHTVGQFMPYGSAPIFAATTASGIIFSFNAFQTIINMGSEIQKPEKNIARGIAISLTLSAVLYIVLQSTFITSMPSDMLHENGWSGINFNSPFADMAILLGLNWLAILLYMEAVVSPFGTGVSFVAVTGRVLRAMEKNGHIPKFLGKMNEKYNIPRVAIIFNAIISMLMVSLFRDWATLASVISTATLVAYLTGPTTVISLRKMAPNMHRPFRANLLKFMAPFSFVMASLAIYWAMWPTTAQVIFIIILGLPIYFFYEYKMNWKNTKKQIGGSLWIILYLIVLAFLSFIGSKEFKGMNWIHYPYDFVVIIIIALMFYKIATTSYFESVYFKRAKKINKDMREDLKEKHEAGQEVD</sequence>
<feature type="transmembrane region" description="Helical" evidence="5">
    <location>
        <begin position="460"/>
        <end position="481"/>
    </location>
</feature>
<dbReference type="PANTHER" id="PTHR47547">
    <property type="match status" value="1"/>
</dbReference>
<dbReference type="RefSeq" id="WP_122062921.1">
    <property type="nucleotide sequence ID" value="NZ_CP149857.1"/>
</dbReference>
<gene>
    <name evidence="6" type="ORF">D9V42_02575</name>
</gene>
<evidence type="ECO:0000313" key="6">
    <source>
        <dbReference type="EMBL" id="RMI86116.1"/>
    </source>
</evidence>
<feature type="transmembrane region" description="Helical" evidence="5">
    <location>
        <begin position="83"/>
        <end position="113"/>
    </location>
</feature>
<dbReference type="InterPro" id="IPR052962">
    <property type="entry name" value="AA_Transporter_AGT"/>
</dbReference>
<keyword evidence="7" id="KW-1185">Reference proteome</keyword>
<organism evidence="6 7">
    <name type="scientific">Staphylococcus pseudoxylosus</name>
    <dbReference type="NCBI Taxonomy" id="2282419"/>
    <lineage>
        <taxon>Bacteria</taxon>
        <taxon>Bacillati</taxon>
        <taxon>Bacillota</taxon>
        <taxon>Bacilli</taxon>
        <taxon>Bacillales</taxon>
        <taxon>Staphylococcaceae</taxon>
        <taxon>Staphylococcus</taxon>
    </lineage>
</organism>
<evidence type="ECO:0000313" key="7">
    <source>
        <dbReference type="Proteomes" id="UP000269505"/>
    </source>
</evidence>
<feature type="transmembrane region" description="Helical" evidence="5">
    <location>
        <begin position="206"/>
        <end position="226"/>
    </location>
</feature>
<keyword evidence="2 5" id="KW-0812">Transmembrane</keyword>
<proteinExistence type="predicted"/>
<feature type="transmembrane region" description="Helical" evidence="5">
    <location>
        <begin position="493"/>
        <end position="516"/>
    </location>
</feature>
<feature type="transmembrane region" description="Helical" evidence="5">
    <location>
        <begin position="39"/>
        <end position="62"/>
    </location>
</feature>
<dbReference type="GO" id="GO:0016020">
    <property type="term" value="C:membrane"/>
    <property type="evidence" value="ECO:0007669"/>
    <property type="project" value="UniProtKB-SubCell"/>
</dbReference>
<feature type="transmembrane region" description="Helical" evidence="5">
    <location>
        <begin position="431"/>
        <end position="448"/>
    </location>
</feature>
<accession>A0AAQ0S820</accession>
<evidence type="ECO:0000256" key="4">
    <source>
        <dbReference type="ARBA" id="ARBA00023136"/>
    </source>
</evidence>
<evidence type="ECO:0000256" key="2">
    <source>
        <dbReference type="ARBA" id="ARBA00022692"/>
    </source>
</evidence>
<comment type="subcellular location">
    <subcellularLocation>
        <location evidence="1">Membrane</location>
        <topology evidence="1">Multi-pass membrane protein</topology>
    </subcellularLocation>
</comment>
<keyword evidence="4 5" id="KW-0472">Membrane</keyword>
<evidence type="ECO:0000256" key="1">
    <source>
        <dbReference type="ARBA" id="ARBA00004141"/>
    </source>
</evidence>
<dbReference type="AlphaFoldDB" id="A0AAQ0S820"/>
<dbReference type="PIRSF" id="PIRSF006060">
    <property type="entry name" value="AA_transporter"/>
    <property type="match status" value="1"/>
</dbReference>
<feature type="transmembrane region" description="Helical" evidence="5">
    <location>
        <begin position="406"/>
        <end position="425"/>
    </location>
</feature>
<feature type="transmembrane region" description="Helical" evidence="5">
    <location>
        <begin position="295"/>
        <end position="323"/>
    </location>
</feature>
<dbReference type="Gene3D" id="1.20.1740.10">
    <property type="entry name" value="Amino acid/polyamine transporter I"/>
    <property type="match status" value="1"/>
</dbReference>
<feature type="transmembrane region" description="Helical" evidence="5">
    <location>
        <begin position="165"/>
        <end position="186"/>
    </location>
</feature>
<reference evidence="6 7" key="1">
    <citation type="submission" date="2018-10" db="EMBL/GenBank/DDBJ databases">
        <title>Staphylococcus pseudoxylosus sp. nov., isolated from bovine mastitis.</title>
        <authorList>
            <person name="Macfadyen A.C."/>
            <person name="Leroy S."/>
            <person name="Harrison E.M."/>
            <person name="Parkhill J."/>
            <person name="Holmes M.A."/>
            <person name="Paterson G.K."/>
        </authorList>
    </citation>
    <scope>NUCLEOTIDE SEQUENCE [LARGE SCALE GENOMIC DNA]</scope>
    <source>
        <strain evidence="6 7">S04009</strain>
    </source>
</reference>